<reference evidence="3" key="1">
    <citation type="submission" date="2018-12" db="EMBL/GenBank/DDBJ databases">
        <title>Tengunoibacter tsumagoiensis gen. nov., sp. nov., Dictyobacter kobayashii sp. nov., D. alpinus sp. nov., and D. joshuensis sp. nov. and description of Dictyobacteraceae fam. nov. within the order Ktedonobacterales isolated from Tengu-no-mugimeshi.</title>
        <authorList>
            <person name="Wang C.M."/>
            <person name="Zheng Y."/>
            <person name="Sakai Y."/>
            <person name="Toyoda A."/>
            <person name="Minakuchi Y."/>
            <person name="Abe K."/>
            <person name="Yokota A."/>
            <person name="Yabe S."/>
        </authorList>
    </citation>
    <scope>NUCLEOTIDE SEQUENCE [LARGE SCALE GENOMIC DNA]</scope>
    <source>
        <strain evidence="3">Uno3</strain>
    </source>
</reference>
<feature type="transmembrane region" description="Helical" evidence="1">
    <location>
        <begin position="423"/>
        <end position="442"/>
    </location>
</feature>
<evidence type="ECO:0000256" key="1">
    <source>
        <dbReference type="SAM" id="Phobius"/>
    </source>
</evidence>
<dbReference type="Proteomes" id="UP000287352">
    <property type="component" value="Unassembled WGS sequence"/>
</dbReference>
<feature type="transmembrane region" description="Helical" evidence="1">
    <location>
        <begin position="229"/>
        <end position="250"/>
    </location>
</feature>
<protein>
    <recommendedName>
        <fullName evidence="4">DUF2029 domain-containing protein</fullName>
    </recommendedName>
</protein>
<evidence type="ECO:0008006" key="4">
    <source>
        <dbReference type="Google" id="ProtNLM"/>
    </source>
</evidence>
<feature type="transmembrane region" description="Helical" evidence="1">
    <location>
        <begin position="180"/>
        <end position="197"/>
    </location>
</feature>
<feature type="transmembrane region" description="Helical" evidence="1">
    <location>
        <begin position="257"/>
        <end position="274"/>
    </location>
</feature>
<feature type="transmembrane region" description="Helical" evidence="1">
    <location>
        <begin position="387"/>
        <end position="408"/>
    </location>
</feature>
<feature type="transmembrane region" description="Helical" evidence="1">
    <location>
        <begin position="306"/>
        <end position="332"/>
    </location>
</feature>
<keyword evidence="1" id="KW-0812">Transmembrane</keyword>
<feature type="transmembrane region" description="Helical" evidence="1">
    <location>
        <begin position="53"/>
        <end position="72"/>
    </location>
</feature>
<accession>A0A401ZW95</accession>
<dbReference type="RefSeq" id="WP_126578686.1">
    <property type="nucleotide sequence ID" value="NZ_BIFR01000001.1"/>
</dbReference>
<proteinExistence type="predicted"/>
<feature type="transmembrane region" description="Helical" evidence="1">
    <location>
        <begin position="155"/>
        <end position="174"/>
    </location>
</feature>
<name>A0A401ZW95_9CHLR</name>
<feature type="transmembrane region" description="Helical" evidence="1">
    <location>
        <begin position="361"/>
        <end position="380"/>
    </location>
</feature>
<evidence type="ECO:0000313" key="2">
    <source>
        <dbReference type="EMBL" id="GCE11072.1"/>
    </source>
</evidence>
<comment type="caution">
    <text evidence="2">The sequence shown here is derived from an EMBL/GenBank/DDBJ whole genome shotgun (WGS) entry which is preliminary data.</text>
</comment>
<sequence length="471" mass="54329">MQQWPEANDDDQIESSKRVVVVTAQKVQTFDTPECLKIDSGLLRYQQILQSLWDCRLICLGVAFYLLLYLSAAKTHWFDYFYSGGALHSCCRGMDFYQIPNGYWAYTHGGSLNGVLPQGVHPYWGGYTNINVYHPLFTLLMGSFLILFEPDASFYVWMFLKIAVNLLLLFYFFRRFRTHPAIYFAVFTALINFTQYLEMEIAQFQYVLNLSTFLLLMTLAQSNRQVTGSLYYAIGLLTKPIGFLWLPVFFFKKQYKLLVLGMLMFVISTAFFWFNQSGLYYTDNLMHHFFSADPGGPTQIMTLAALLHYTLLLSPGAIAGLRLLCLLAVLFLCSLKRINLFKGMFISTVYYLLFYDLVYEYQYTILIPLIAICLLTCPEFQKLSAKIYIIWICLPNVFFLMHLFRVAYDDNPFFGPNPTDWGWQLIVISRIAPLIGLTICVLKPDIKPAASGLKRFAFLIGKINKKLEVFG</sequence>
<keyword evidence="3" id="KW-1185">Reference proteome</keyword>
<feature type="transmembrane region" description="Helical" evidence="1">
    <location>
        <begin position="339"/>
        <end position="355"/>
    </location>
</feature>
<dbReference type="AlphaFoldDB" id="A0A401ZW95"/>
<gene>
    <name evidence="2" type="ORF">KTT_09310</name>
</gene>
<dbReference type="OrthoDB" id="145421at2"/>
<keyword evidence="1" id="KW-1133">Transmembrane helix</keyword>
<evidence type="ECO:0000313" key="3">
    <source>
        <dbReference type="Proteomes" id="UP000287352"/>
    </source>
</evidence>
<keyword evidence="1" id="KW-0472">Membrane</keyword>
<dbReference type="EMBL" id="BIFR01000001">
    <property type="protein sequence ID" value="GCE11072.1"/>
    <property type="molecule type" value="Genomic_DNA"/>
</dbReference>
<organism evidence="2 3">
    <name type="scientific">Tengunoibacter tsumagoiensis</name>
    <dbReference type="NCBI Taxonomy" id="2014871"/>
    <lineage>
        <taxon>Bacteria</taxon>
        <taxon>Bacillati</taxon>
        <taxon>Chloroflexota</taxon>
        <taxon>Ktedonobacteria</taxon>
        <taxon>Ktedonobacterales</taxon>
        <taxon>Dictyobacteraceae</taxon>
        <taxon>Tengunoibacter</taxon>
    </lineage>
</organism>